<proteinExistence type="predicted"/>
<dbReference type="RefSeq" id="WP_212216951.1">
    <property type="nucleotide sequence ID" value="NZ_JAGUCO010000014.1"/>
</dbReference>
<dbReference type="Pfam" id="PF18329">
    <property type="entry name" value="SGBP_B_XBD"/>
    <property type="match status" value="1"/>
</dbReference>
<reference evidence="2 3" key="1">
    <citation type="journal article" date="2015" name="Int. J. Syst. Evol. Microbiol.">
        <title>Carboxylicivirga linearis sp. nov., isolated from a sea cucumber culture pond.</title>
        <authorList>
            <person name="Wang F.Q."/>
            <person name="Zhou Y.X."/>
            <person name="Lin X.Z."/>
            <person name="Chen G.J."/>
            <person name="Du Z.J."/>
        </authorList>
    </citation>
    <scope>NUCLEOTIDE SEQUENCE [LARGE SCALE GENOMIC DNA]</scope>
    <source>
        <strain evidence="2 3">FB218</strain>
    </source>
</reference>
<dbReference type="InterPro" id="IPR013783">
    <property type="entry name" value="Ig-like_fold"/>
</dbReference>
<dbReference type="Proteomes" id="UP000708576">
    <property type="component" value="Unassembled WGS sequence"/>
</dbReference>
<comment type="caution">
    <text evidence="2">The sequence shown here is derived from an EMBL/GenBank/DDBJ whole genome shotgun (WGS) entry which is preliminary data.</text>
</comment>
<dbReference type="Gene3D" id="2.60.40.10">
    <property type="entry name" value="Immunoglobulins"/>
    <property type="match status" value="2"/>
</dbReference>
<evidence type="ECO:0000313" key="2">
    <source>
        <dbReference type="EMBL" id="MBS2099707.1"/>
    </source>
</evidence>
<protein>
    <recommendedName>
        <fullName evidence="1">Surface glycan-binding protein B xyloglucan binding domain-containing protein</fullName>
    </recommendedName>
</protein>
<feature type="domain" description="Surface glycan-binding protein B xyloglucan binding" evidence="1">
    <location>
        <begin position="220"/>
        <end position="448"/>
    </location>
</feature>
<name>A0ABS5JXQ5_9BACT</name>
<keyword evidence="3" id="KW-1185">Reference proteome</keyword>
<evidence type="ECO:0000259" key="1">
    <source>
        <dbReference type="Pfam" id="PF18329"/>
    </source>
</evidence>
<accession>A0ABS5JXQ5</accession>
<sequence length="462" mass="51112">MKNKRKYINRWMSLAFIGVMTLMLLFTSCEDDSTYSGPITISKVYLQDATSSVPDREVEFARLGQLIRIEGSGFTDLKRVYINGASMYFNPVMVSDNSMLVAVSRETPIIEADPEVRNTIRLANDGSEAKIDFEIRAAAPTITNISHTLPLVGEMITVYGTGLLEVDRVVFPGDVEVTTGITSDEEGEFFTVAMPEGVSTEGGSIFIDCANGGAYSPAYFNCKPCVILDFDGNGSQGFWSWSEDGSMINDEDLESSTIGTENISQGIYVPHRPARLASFAAASTRCSEVWTAGNDVDDWRGQLTPYIPAETTVDQVAFQFDIYVPEAWEESGYLKICLVNGFNGGEWAGNCYNYVPWIEGGEVVSFQTTGWTTVTVPLNQLYAFSDGEFTFEDVLAAREGADWKNFGFYFENSDFNLGQVTGSESDSETEFTSFETSVNVYTDNWRIVSLDTPTYSDFPDEE</sequence>
<dbReference type="InterPro" id="IPR040475">
    <property type="entry name" value="SGBP_B_XBD"/>
</dbReference>
<evidence type="ECO:0000313" key="3">
    <source>
        <dbReference type="Proteomes" id="UP000708576"/>
    </source>
</evidence>
<dbReference type="EMBL" id="JAGUCO010000014">
    <property type="protein sequence ID" value="MBS2099707.1"/>
    <property type="molecule type" value="Genomic_DNA"/>
</dbReference>
<gene>
    <name evidence="2" type="ORF">KEM10_15545</name>
</gene>
<organism evidence="2 3">
    <name type="scientific">Carboxylicivirga linearis</name>
    <dbReference type="NCBI Taxonomy" id="1628157"/>
    <lineage>
        <taxon>Bacteria</taxon>
        <taxon>Pseudomonadati</taxon>
        <taxon>Bacteroidota</taxon>
        <taxon>Bacteroidia</taxon>
        <taxon>Marinilabiliales</taxon>
        <taxon>Marinilabiliaceae</taxon>
        <taxon>Carboxylicivirga</taxon>
    </lineage>
</organism>
<dbReference type="PROSITE" id="PS51257">
    <property type="entry name" value="PROKAR_LIPOPROTEIN"/>
    <property type="match status" value="1"/>
</dbReference>